<dbReference type="EMBL" id="JAGSOH010000056">
    <property type="protein sequence ID" value="MBR7828432.1"/>
    <property type="molecule type" value="Genomic_DNA"/>
</dbReference>
<protein>
    <submittedName>
        <fullName evidence="3">RICIN domain-containing protein</fullName>
    </submittedName>
</protein>
<dbReference type="AlphaFoldDB" id="A0A941IK05"/>
<evidence type="ECO:0000256" key="1">
    <source>
        <dbReference type="SAM" id="SignalP"/>
    </source>
</evidence>
<keyword evidence="4" id="KW-1185">Reference proteome</keyword>
<dbReference type="Proteomes" id="UP000676325">
    <property type="component" value="Unassembled WGS sequence"/>
</dbReference>
<feature type="signal peptide" evidence="1">
    <location>
        <begin position="1"/>
        <end position="41"/>
    </location>
</feature>
<evidence type="ECO:0000313" key="3">
    <source>
        <dbReference type="EMBL" id="MBR7828432.1"/>
    </source>
</evidence>
<feature type="domain" description="Ricin B lectin" evidence="2">
    <location>
        <begin position="87"/>
        <end position="176"/>
    </location>
</feature>
<feature type="chain" id="PRO_5038690412" evidence="1">
    <location>
        <begin position="42"/>
        <end position="191"/>
    </location>
</feature>
<comment type="caution">
    <text evidence="3">The sequence shown here is derived from an EMBL/GenBank/DDBJ whole genome shotgun (WGS) entry which is preliminary data.</text>
</comment>
<keyword evidence="1" id="KW-0732">Signal</keyword>
<dbReference type="InterPro" id="IPR035992">
    <property type="entry name" value="Ricin_B-like_lectins"/>
</dbReference>
<dbReference type="Pfam" id="PF14200">
    <property type="entry name" value="RicinB_lectin_2"/>
    <property type="match status" value="1"/>
</dbReference>
<reference evidence="3" key="1">
    <citation type="submission" date="2021-04" db="EMBL/GenBank/DDBJ databases">
        <title>Genome based classification of Actinospica acidithermotolerans sp. nov., an actinobacterium isolated from an Indonesian hot spring.</title>
        <authorList>
            <person name="Kusuma A.B."/>
            <person name="Putra K.E."/>
            <person name="Nafisah S."/>
            <person name="Loh J."/>
            <person name="Nouioui I."/>
            <person name="Goodfellow M."/>
        </authorList>
    </citation>
    <scope>NUCLEOTIDE SEQUENCE</scope>
    <source>
        <strain evidence="3">MGRD01-02</strain>
    </source>
</reference>
<accession>A0A941IK05</accession>
<dbReference type="SUPFAM" id="SSF50370">
    <property type="entry name" value="Ricin B-like lectins"/>
    <property type="match status" value="1"/>
</dbReference>
<proteinExistence type="predicted"/>
<organism evidence="3 4">
    <name type="scientific">Actinospica acidithermotolerans</name>
    <dbReference type="NCBI Taxonomy" id="2828514"/>
    <lineage>
        <taxon>Bacteria</taxon>
        <taxon>Bacillati</taxon>
        <taxon>Actinomycetota</taxon>
        <taxon>Actinomycetes</taxon>
        <taxon>Catenulisporales</taxon>
        <taxon>Actinospicaceae</taxon>
        <taxon>Actinospica</taxon>
    </lineage>
</organism>
<evidence type="ECO:0000313" key="4">
    <source>
        <dbReference type="Proteomes" id="UP000676325"/>
    </source>
</evidence>
<gene>
    <name evidence="3" type="ORF">KDK95_19125</name>
</gene>
<evidence type="ECO:0000259" key="2">
    <source>
        <dbReference type="Pfam" id="PF14200"/>
    </source>
</evidence>
<dbReference type="Gene3D" id="2.80.10.50">
    <property type="match status" value="1"/>
</dbReference>
<dbReference type="CDD" id="cd00161">
    <property type="entry name" value="beta-trefoil_Ricin-like"/>
    <property type="match status" value="1"/>
</dbReference>
<dbReference type="InterPro" id="IPR000772">
    <property type="entry name" value="Ricin_B_lectin"/>
</dbReference>
<dbReference type="RefSeq" id="WP_212519568.1">
    <property type="nucleotide sequence ID" value="NZ_JAGSOH010000056.1"/>
</dbReference>
<name>A0A941IK05_9ACTN</name>
<sequence length="191" mass="20480">MSTNIIRKLIPTRADHRAARLLAVAALGLATVGGTATAAHADTGYSLTWSGEYLITASYDFQNVAVSNGALTGGAPIIQWPADGGYEQVWRFGYESYNGVYQGAFIQNAASGLCINTDGVAGDQLDQEICYDGNSNELFNIYGSLGGYDSFQNTGSGLYLDVNGYSWNEGAAIDLWYENNQPNQTFATVAW</sequence>